<dbReference type="EMBL" id="PJQY01003444">
    <property type="protein sequence ID" value="PQM37435.1"/>
    <property type="molecule type" value="Genomic_DNA"/>
</dbReference>
<evidence type="ECO:0000313" key="2">
    <source>
        <dbReference type="Proteomes" id="UP000250321"/>
    </source>
</evidence>
<comment type="caution">
    <text evidence="1">The sequence shown here is derived from an EMBL/GenBank/DDBJ whole genome shotgun (WGS) entry which is preliminary data.</text>
</comment>
<gene>
    <name evidence="1" type="ORF">Pyn_41153</name>
</gene>
<dbReference type="Proteomes" id="UP000250321">
    <property type="component" value="Unassembled WGS sequence"/>
</dbReference>
<dbReference type="AlphaFoldDB" id="A0A314UIW3"/>
<name>A0A314UIW3_PRUYE</name>
<evidence type="ECO:0000313" key="1">
    <source>
        <dbReference type="EMBL" id="PQM37435.1"/>
    </source>
</evidence>
<keyword evidence="2" id="KW-1185">Reference proteome</keyword>
<reference evidence="1 2" key="1">
    <citation type="submission" date="2018-02" db="EMBL/GenBank/DDBJ databases">
        <title>Draft genome of wild Prunus yedoensis var. nudiflora.</title>
        <authorList>
            <person name="Baek S."/>
            <person name="Kim J.-H."/>
            <person name="Choi K."/>
            <person name="Kim G.-B."/>
            <person name="Cho A."/>
            <person name="Jang H."/>
            <person name="Shin C.-H."/>
            <person name="Yu H.-J."/>
            <person name="Mun J.-H."/>
        </authorList>
    </citation>
    <scope>NUCLEOTIDE SEQUENCE [LARGE SCALE GENOMIC DNA]</scope>
    <source>
        <strain evidence="2">cv. Jeju island</strain>
        <tissue evidence="1">Leaf</tissue>
    </source>
</reference>
<protein>
    <submittedName>
        <fullName evidence="1">TMV resistance protein N-like</fullName>
    </submittedName>
</protein>
<organism evidence="1 2">
    <name type="scientific">Prunus yedoensis var. nudiflora</name>
    <dbReference type="NCBI Taxonomy" id="2094558"/>
    <lineage>
        <taxon>Eukaryota</taxon>
        <taxon>Viridiplantae</taxon>
        <taxon>Streptophyta</taxon>
        <taxon>Embryophyta</taxon>
        <taxon>Tracheophyta</taxon>
        <taxon>Spermatophyta</taxon>
        <taxon>Magnoliopsida</taxon>
        <taxon>eudicotyledons</taxon>
        <taxon>Gunneridae</taxon>
        <taxon>Pentapetalae</taxon>
        <taxon>rosids</taxon>
        <taxon>fabids</taxon>
        <taxon>Rosales</taxon>
        <taxon>Rosaceae</taxon>
        <taxon>Amygdaloideae</taxon>
        <taxon>Amygdaleae</taxon>
        <taxon>Prunus</taxon>
    </lineage>
</organism>
<sequence length="92" mass="10418">MALYDDHRANVGAQEAQWLTLFTEPADHPKRRRIDLNEEPSTQHSILNFQAMKFLSGLCKPQVQLSIRTKFPGNGLVIKRCVEAPAVSEIPF</sequence>
<accession>A0A314UIW3</accession>
<proteinExistence type="predicted"/>